<dbReference type="AlphaFoldDB" id="A0A382XQR8"/>
<dbReference type="EMBL" id="UINC01169773">
    <property type="protein sequence ID" value="SVD73477.1"/>
    <property type="molecule type" value="Genomic_DNA"/>
</dbReference>
<organism evidence="5">
    <name type="scientific">marine metagenome</name>
    <dbReference type="NCBI Taxonomy" id="408172"/>
    <lineage>
        <taxon>unclassified sequences</taxon>
        <taxon>metagenomes</taxon>
        <taxon>ecological metagenomes</taxon>
    </lineage>
</organism>
<dbReference type="PROSITE" id="PS00606">
    <property type="entry name" value="KS3_1"/>
    <property type="match status" value="1"/>
</dbReference>
<reference evidence="5" key="1">
    <citation type="submission" date="2018-05" db="EMBL/GenBank/DDBJ databases">
        <authorList>
            <person name="Lanie J.A."/>
            <person name="Ng W.-L."/>
            <person name="Kazmierczak K.M."/>
            <person name="Andrzejewski T.M."/>
            <person name="Davidsen T.M."/>
            <person name="Wayne K.J."/>
            <person name="Tettelin H."/>
            <person name="Glass J.I."/>
            <person name="Rusch D."/>
            <person name="Podicherti R."/>
            <person name="Tsui H.-C.T."/>
            <person name="Winkler M.E."/>
        </authorList>
    </citation>
    <scope>NUCLEOTIDE SEQUENCE</scope>
</reference>
<evidence type="ECO:0000256" key="2">
    <source>
        <dbReference type="ARBA" id="ARBA00022553"/>
    </source>
</evidence>
<dbReference type="InterPro" id="IPR016039">
    <property type="entry name" value="Thiolase-like"/>
</dbReference>
<dbReference type="Pfam" id="PF00109">
    <property type="entry name" value="ketoacyl-synt"/>
    <property type="match status" value="1"/>
</dbReference>
<dbReference type="SUPFAM" id="SSF53901">
    <property type="entry name" value="Thiolase-like"/>
    <property type="match status" value="1"/>
</dbReference>
<dbReference type="GO" id="GO:0004312">
    <property type="term" value="F:fatty acid synthase activity"/>
    <property type="evidence" value="ECO:0007669"/>
    <property type="project" value="TreeGrafter"/>
</dbReference>
<dbReference type="GO" id="GO:0004315">
    <property type="term" value="F:3-oxoacyl-[acyl-carrier-protein] synthase activity"/>
    <property type="evidence" value="ECO:0007669"/>
    <property type="project" value="InterPro"/>
</dbReference>
<dbReference type="GO" id="GO:0071770">
    <property type="term" value="P:DIM/DIP cell wall layer assembly"/>
    <property type="evidence" value="ECO:0007669"/>
    <property type="project" value="TreeGrafter"/>
</dbReference>
<dbReference type="Gene3D" id="3.40.47.10">
    <property type="match status" value="1"/>
</dbReference>
<keyword evidence="1" id="KW-0596">Phosphopantetheine</keyword>
<evidence type="ECO:0000256" key="1">
    <source>
        <dbReference type="ARBA" id="ARBA00022450"/>
    </source>
</evidence>
<dbReference type="PROSITE" id="PS52004">
    <property type="entry name" value="KS3_2"/>
    <property type="match status" value="1"/>
</dbReference>
<dbReference type="GO" id="GO:0005886">
    <property type="term" value="C:plasma membrane"/>
    <property type="evidence" value="ECO:0007669"/>
    <property type="project" value="TreeGrafter"/>
</dbReference>
<gene>
    <name evidence="5" type="ORF">METZ01_LOCUS426331</name>
</gene>
<dbReference type="InterPro" id="IPR018201">
    <property type="entry name" value="Ketoacyl_synth_AS"/>
</dbReference>
<keyword evidence="2" id="KW-0597">Phosphoprotein</keyword>
<feature type="non-terminal residue" evidence="5">
    <location>
        <position position="236"/>
    </location>
</feature>
<evidence type="ECO:0000259" key="4">
    <source>
        <dbReference type="PROSITE" id="PS52004"/>
    </source>
</evidence>
<dbReference type="GO" id="GO:0005737">
    <property type="term" value="C:cytoplasm"/>
    <property type="evidence" value="ECO:0007669"/>
    <property type="project" value="TreeGrafter"/>
</dbReference>
<protein>
    <recommendedName>
        <fullName evidence="4">Ketosynthase family 3 (KS3) domain-containing protein</fullName>
    </recommendedName>
</protein>
<dbReference type="InterPro" id="IPR014030">
    <property type="entry name" value="Ketoacyl_synth_N"/>
</dbReference>
<dbReference type="InterPro" id="IPR020841">
    <property type="entry name" value="PKS_Beta-ketoAc_synthase_dom"/>
</dbReference>
<feature type="domain" description="Ketosynthase family 3 (KS3)" evidence="4">
    <location>
        <begin position="1"/>
        <end position="236"/>
    </location>
</feature>
<sequence length="236" mass="26037">MQPVAVIGISTLFPEAATPKRFWENLLAGKDSRLEATEEQLGIEPDRFFDPQKGSVDRYYCLKGGYIRDFIPDPDDFAIDPEHLGQLDNVCRWTIHVARESLRDSGYHQHRDLLENCGLIIGNLSFPTKSSNLHFLPLYRKTLEPLIAGLLEKPDFVLDPFSPLLPESKENMGISGLPASLTAKALELGGPAWALDAACASSLYSVGLACHYLQARKAEMMLAGAVSAADPFFVNM</sequence>
<dbReference type="PANTHER" id="PTHR43775">
    <property type="entry name" value="FATTY ACID SYNTHASE"/>
    <property type="match status" value="1"/>
</dbReference>
<keyword evidence="3" id="KW-0808">Transferase</keyword>
<proteinExistence type="predicted"/>
<evidence type="ECO:0000313" key="5">
    <source>
        <dbReference type="EMBL" id="SVD73477.1"/>
    </source>
</evidence>
<name>A0A382XQR8_9ZZZZ</name>
<dbReference type="InterPro" id="IPR050091">
    <property type="entry name" value="PKS_NRPS_Biosynth_Enz"/>
</dbReference>
<dbReference type="PANTHER" id="PTHR43775:SF37">
    <property type="entry name" value="SI:DKEY-61P9.11"/>
    <property type="match status" value="1"/>
</dbReference>
<evidence type="ECO:0000256" key="3">
    <source>
        <dbReference type="ARBA" id="ARBA00022679"/>
    </source>
</evidence>
<accession>A0A382XQR8</accession>
<dbReference type="GO" id="GO:0006633">
    <property type="term" value="P:fatty acid biosynthetic process"/>
    <property type="evidence" value="ECO:0007669"/>
    <property type="project" value="InterPro"/>
</dbReference>